<dbReference type="Gene3D" id="1.10.150.720">
    <property type="entry name" value="Haloacid dehalogenase-like hydrolase"/>
    <property type="match status" value="1"/>
</dbReference>
<dbReference type="InterPro" id="IPR023214">
    <property type="entry name" value="HAD_sf"/>
</dbReference>
<dbReference type="PANTHER" id="PTHR46191">
    <property type="match status" value="1"/>
</dbReference>
<dbReference type="GO" id="GO:0005634">
    <property type="term" value="C:nucleus"/>
    <property type="evidence" value="ECO:0007669"/>
    <property type="project" value="TreeGrafter"/>
</dbReference>
<proteinExistence type="predicted"/>
<dbReference type="Gene3D" id="3.40.50.1000">
    <property type="entry name" value="HAD superfamily/HAD-like"/>
    <property type="match status" value="1"/>
</dbReference>
<reference evidence="1 2" key="1">
    <citation type="submission" date="2016-07" db="EMBL/GenBank/DDBJ databases">
        <title>Pervasive Adenine N6-methylation of Active Genes in Fungi.</title>
        <authorList>
            <consortium name="DOE Joint Genome Institute"/>
            <person name="Mondo S.J."/>
            <person name="Dannebaum R.O."/>
            <person name="Kuo R.C."/>
            <person name="Labutti K."/>
            <person name="Haridas S."/>
            <person name="Kuo A."/>
            <person name="Salamov A."/>
            <person name="Ahrendt S.R."/>
            <person name="Lipzen A."/>
            <person name="Sullivan W."/>
            <person name="Andreopoulos W.B."/>
            <person name="Clum A."/>
            <person name="Lindquist E."/>
            <person name="Daum C."/>
            <person name="Ramamoorthy G.K."/>
            <person name="Gryganskyi A."/>
            <person name="Culley D."/>
            <person name="Magnuson J.K."/>
            <person name="James T.Y."/>
            <person name="O'Malley M.A."/>
            <person name="Stajich J.E."/>
            <person name="Spatafora J.W."/>
            <person name="Visel A."/>
            <person name="Grigoriev I.V."/>
        </authorList>
    </citation>
    <scope>NUCLEOTIDE SEQUENCE [LARGE SCALE GENOMIC DNA]</scope>
    <source>
        <strain evidence="1 2">CBS 115471</strain>
    </source>
</reference>
<dbReference type="InterPro" id="IPR051828">
    <property type="entry name" value="HAD-like_hydrolase_domain"/>
</dbReference>
<dbReference type="OrthoDB" id="444127at2759"/>
<dbReference type="PANTHER" id="PTHR46191:SF2">
    <property type="entry name" value="HALOACID DEHALOGENASE-LIKE HYDROLASE DOMAIN-CONTAINING PROTEIN 3"/>
    <property type="match status" value="1"/>
</dbReference>
<evidence type="ECO:0000313" key="2">
    <source>
        <dbReference type="Proteomes" id="UP000193144"/>
    </source>
</evidence>
<dbReference type="STRING" id="1231657.A0A1Y1Y531"/>
<evidence type="ECO:0000313" key="1">
    <source>
        <dbReference type="EMBL" id="ORX92714.1"/>
    </source>
</evidence>
<dbReference type="InterPro" id="IPR044924">
    <property type="entry name" value="HAD-SF_hydro_IA_REG-2-like_cap"/>
</dbReference>
<accession>A0A1Y1Y531</accession>
<protein>
    <submittedName>
        <fullName evidence="1">HAD-like domain-containing protein</fullName>
    </submittedName>
</protein>
<dbReference type="EMBL" id="MCFA01000373">
    <property type="protein sequence ID" value="ORX92714.1"/>
    <property type="molecule type" value="Genomic_DNA"/>
</dbReference>
<organism evidence="1 2">
    <name type="scientific">Clohesyomyces aquaticus</name>
    <dbReference type="NCBI Taxonomy" id="1231657"/>
    <lineage>
        <taxon>Eukaryota</taxon>
        <taxon>Fungi</taxon>
        <taxon>Dikarya</taxon>
        <taxon>Ascomycota</taxon>
        <taxon>Pezizomycotina</taxon>
        <taxon>Dothideomycetes</taxon>
        <taxon>Pleosporomycetidae</taxon>
        <taxon>Pleosporales</taxon>
        <taxon>Lindgomycetaceae</taxon>
        <taxon>Clohesyomyces</taxon>
    </lineage>
</organism>
<dbReference type="AlphaFoldDB" id="A0A1Y1Y531"/>
<keyword evidence="2" id="KW-1185">Reference proteome</keyword>
<dbReference type="Pfam" id="PF00702">
    <property type="entry name" value="Hydrolase"/>
    <property type="match status" value="1"/>
</dbReference>
<comment type="caution">
    <text evidence="1">The sequence shown here is derived from an EMBL/GenBank/DDBJ whole genome shotgun (WGS) entry which is preliminary data.</text>
</comment>
<dbReference type="Proteomes" id="UP000193144">
    <property type="component" value="Unassembled WGS sequence"/>
</dbReference>
<name>A0A1Y1Y531_9PLEO</name>
<sequence>MSPLQRAARKKNLLLAFDAYGTLFTPKAPIAVQYGEIARRHGIEYPSDKHLSQAFKGAFKEEAHRNPNYGKASDMGAETWWGNVITKTFQPFLKQDQDFPKPLISDLLARFWSKEGYTMYPDVLPFFQMLRERKAQPVASHPWTWEKTVVGVITNSDSRVPDILESFGLRVGPRRVQNSTFRTGEASIDDDISFVVLSYDVGYEKPDKRVFEAATYMLKETLAGDSKEAESQSIDDFDMLYIGDEVEKDIFGASQAGWNAVLVDRDGSYTQHLPGHHSVGRVPVQTTYNAEGHVVEKHIDVIKDLHALSSWPMKTE</sequence>
<dbReference type="SUPFAM" id="SSF56784">
    <property type="entry name" value="HAD-like"/>
    <property type="match status" value="1"/>
</dbReference>
<gene>
    <name evidence="1" type="ORF">BCR34DRAFT_500490</name>
</gene>
<dbReference type="InterPro" id="IPR036412">
    <property type="entry name" value="HAD-like_sf"/>
</dbReference>